<dbReference type="EMBL" id="JBBGAZ010000016">
    <property type="protein sequence ID" value="MEJ5220049.1"/>
    <property type="molecule type" value="Genomic_DNA"/>
</dbReference>
<evidence type="ECO:0000256" key="7">
    <source>
        <dbReference type="ARBA" id="ARBA00023239"/>
    </source>
</evidence>
<dbReference type="CDD" id="cd01748">
    <property type="entry name" value="GATase1_IGP_Synthase"/>
    <property type="match status" value="1"/>
</dbReference>
<dbReference type="RefSeq" id="WP_339404690.1">
    <property type="nucleotide sequence ID" value="NZ_JBBGAZ010000016.1"/>
</dbReference>
<dbReference type="Pfam" id="PF00117">
    <property type="entry name" value="GATase"/>
    <property type="match status" value="1"/>
</dbReference>
<evidence type="ECO:0000256" key="8">
    <source>
        <dbReference type="ARBA" id="ARBA00047838"/>
    </source>
</evidence>
<keyword evidence="4 10" id="KW-0378">Hydrolase</keyword>
<keyword evidence="13" id="KW-1185">Reference proteome</keyword>
<feature type="active site" evidence="10">
    <location>
        <position position="189"/>
    </location>
</feature>
<reference evidence="12 13" key="1">
    <citation type="submission" date="2024-03" db="EMBL/GenBank/DDBJ databases">
        <title>Cognatishimia coralii sp. nov., a marine bacterium isolated from coral surrounding seawater.</title>
        <authorList>
            <person name="Liu X."/>
            <person name="Liu S."/>
            <person name="Sun H."/>
            <person name="Zhang Y."/>
        </authorList>
    </citation>
    <scope>NUCLEOTIDE SEQUENCE [LARGE SCALE GENOMIC DNA]</scope>
    <source>
        <strain evidence="12 13">D5M38</strain>
    </source>
</reference>
<dbReference type="EC" id="4.3.2.10" evidence="10"/>
<feature type="active site" description="Nucleophile" evidence="10">
    <location>
        <position position="85"/>
    </location>
</feature>
<dbReference type="Gene3D" id="3.40.50.880">
    <property type="match status" value="1"/>
</dbReference>
<dbReference type="InterPro" id="IPR010139">
    <property type="entry name" value="Imidazole-glycPsynth_HisH"/>
</dbReference>
<feature type="active site" evidence="10">
    <location>
        <position position="191"/>
    </location>
</feature>
<feature type="domain" description="Glutamine amidotransferase" evidence="11">
    <location>
        <begin position="9"/>
        <end position="204"/>
    </location>
</feature>
<dbReference type="SUPFAM" id="SSF52317">
    <property type="entry name" value="Class I glutamine amidotransferase-like"/>
    <property type="match status" value="1"/>
</dbReference>
<dbReference type="PIRSF" id="PIRSF000495">
    <property type="entry name" value="Amidotransf_hisH"/>
    <property type="match status" value="1"/>
</dbReference>
<name>A0ABU8QKW0_9RHOB</name>
<dbReference type="NCBIfam" id="TIGR01855">
    <property type="entry name" value="IMP_synth_hisH"/>
    <property type="match status" value="1"/>
</dbReference>
<gene>
    <name evidence="10 12" type="primary">hisH</name>
    <name evidence="12" type="ORF">WG622_17475</name>
</gene>
<protein>
    <recommendedName>
        <fullName evidence="10">Imidazole glycerol phosphate synthase subunit HisH</fullName>
        <ecNumber evidence="10">4.3.2.10</ecNumber>
    </recommendedName>
    <alternativeName>
        <fullName evidence="10">IGP synthase glutaminase subunit</fullName>
        <ecNumber evidence="10">3.5.1.2</ecNumber>
    </alternativeName>
    <alternativeName>
        <fullName evidence="10">IGP synthase subunit HisH</fullName>
    </alternativeName>
    <alternativeName>
        <fullName evidence="10">ImGP synthase subunit HisH</fullName>
        <shortName evidence="10">IGPS subunit HisH</shortName>
    </alternativeName>
</protein>
<keyword evidence="5 10" id="KW-0315">Glutamine amidotransferase</keyword>
<dbReference type="PANTHER" id="PTHR42701">
    <property type="entry name" value="IMIDAZOLE GLYCEROL PHOSPHATE SYNTHASE SUBUNIT HISH"/>
    <property type="match status" value="1"/>
</dbReference>
<evidence type="ECO:0000313" key="13">
    <source>
        <dbReference type="Proteomes" id="UP001368270"/>
    </source>
</evidence>
<evidence type="ECO:0000256" key="10">
    <source>
        <dbReference type="HAMAP-Rule" id="MF_00278"/>
    </source>
</evidence>
<evidence type="ECO:0000256" key="5">
    <source>
        <dbReference type="ARBA" id="ARBA00022962"/>
    </source>
</evidence>
<evidence type="ECO:0000259" key="11">
    <source>
        <dbReference type="Pfam" id="PF00117"/>
    </source>
</evidence>
<evidence type="ECO:0000313" key="12">
    <source>
        <dbReference type="EMBL" id="MEJ5220049.1"/>
    </source>
</evidence>
<comment type="catalytic activity">
    <reaction evidence="9 10">
        <text>L-glutamine + H2O = L-glutamate + NH4(+)</text>
        <dbReference type="Rhea" id="RHEA:15889"/>
        <dbReference type="ChEBI" id="CHEBI:15377"/>
        <dbReference type="ChEBI" id="CHEBI:28938"/>
        <dbReference type="ChEBI" id="CHEBI:29985"/>
        <dbReference type="ChEBI" id="CHEBI:58359"/>
        <dbReference type="EC" id="3.5.1.2"/>
    </reaction>
</comment>
<proteinExistence type="inferred from homology"/>
<keyword evidence="6 10" id="KW-0368">Histidine biosynthesis</keyword>
<dbReference type="PROSITE" id="PS51273">
    <property type="entry name" value="GATASE_TYPE_1"/>
    <property type="match status" value="1"/>
</dbReference>
<dbReference type="InterPro" id="IPR017926">
    <property type="entry name" value="GATASE"/>
</dbReference>
<dbReference type="EC" id="3.5.1.2" evidence="10"/>
<comment type="subunit">
    <text evidence="2 10">Heterodimer of HisH and HisF.</text>
</comment>
<evidence type="ECO:0000256" key="9">
    <source>
        <dbReference type="ARBA" id="ARBA00049534"/>
    </source>
</evidence>
<dbReference type="GO" id="GO:0016829">
    <property type="term" value="F:lyase activity"/>
    <property type="evidence" value="ECO:0007669"/>
    <property type="project" value="UniProtKB-KW"/>
</dbReference>
<sequence length="207" mass="23148">MSSSNLVTIIDYGMGNIGSLINMFKRIGVLSEVASDVRSIKKAKKVLLPGVGAFGPAMDRIDELDLREILREKALSEKVPFMGICLGMQLLTRSSEESDSARGLDLIPAETVRFPRQKELRVPHMGWNEVSIVKPTALTNDLPPEPRFYFVHSYFVRADDADDVILRCRYGDDFDAAVNRGNIFGAQFHPEKSHKFGMALLRSFAEI</sequence>
<evidence type="ECO:0000256" key="1">
    <source>
        <dbReference type="ARBA" id="ARBA00005091"/>
    </source>
</evidence>
<organism evidence="12 13">
    <name type="scientific">Cognatishimia coralii</name>
    <dbReference type="NCBI Taxonomy" id="3083254"/>
    <lineage>
        <taxon>Bacteria</taxon>
        <taxon>Pseudomonadati</taxon>
        <taxon>Pseudomonadota</taxon>
        <taxon>Alphaproteobacteria</taxon>
        <taxon>Rhodobacterales</taxon>
        <taxon>Paracoccaceae</taxon>
        <taxon>Cognatishimia</taxon>
    </lineage>
</organism>
<dbReference type="HAMAP" id="MF_00278">
    <property type="entry name" value="HisH"/>
    <property type="match status" value="1"/>
</dbReference>
<dbReference type="PANTHER" id="PTHR42701:SF1">
    <property type="entry name" value="IMIDAZOLE GLYCEROL PHOSPHATE SYNTHASE SUBUNIT HISH"/>
    <property type="match status" value="1"/>
</dbReference>
<keyword evidence="7 10" id="KW-0456">Lyase</keyword>
<comment type="caution">
    <text evidence="12">The sequence shown here is derived from an EMBL/GenBank/DDBJ whole genome shotgun (WGS) entry which is preliminary data.</text>
</comment>
<comment type="subcellular location">
    <subcellularLocation>
        <location evidence="10">Cytoplasm</location>
    </subcellularLocation>
</comment>
<comment type="pathway">
    <text evidence="1 10">Amino-acid biosynthesis; L-histidine biosynthesis; L-histidine from 5-phospho-alpha-D-ribose 1-diphosphate: step 5/9.</text>
</comment>
<keyword evidence="3 10" id="KW-0028">Amino-acid biosynthesis</keyword>
<evidence type="ECO:0000256" key="4">
    <source>
        <dbReference type="ARBA" id="ARBA00022801"/>
    </source>
</evidence>
<comment type="catalytic activity">
    <reaction evidence="8 10">
        <text>5-[(5-phospho-1-deoxy-D-ribulos-1-ylimino)methylamino]-1-(5-phospho-beta-D-ribosyl)imidazole-4-carboxamide + L-glutamine = D-erythro-1-(imidazol-4-yl)glycerol 3-phosphate + 5-amino-1-(5-phospho-beta-D-ribosyl)imidazole-4-carboxamide + L-glutamate + H(+)</text>
        <dbReference type="Rhea" id="RHEA:24793"/>
        <dbReference type="ChEBI" id="CHEBI:15378"/>
        <dbReference type="ChEBI" id="CHEBI:29985"/>
        <dbReference type="ChEBI" id="CHEBI:58278"/>
        <dbReference type="ChEBI" id="CHEBI:58359"/>
        <dbReference type="ChEBI" id="CHEBI:58475"/>
        <dbReference type="ChEBI" id="CHEBI:58525"/>
        <dbReference type="EC" id="4.3.2.10"/>
    </reaction>
</comment>
<comment type="function">
    <text evidence="10">IGPS catalyzes the conversion of PRFAR and glutamine to IGP, AICAR and glutamate. The HisH subunit catalyzes the hydrolysis of glutamine to glutamate and ammonia as part of the synthesis of IGP and AICAR. The resulting ammonia molecule is channeled to the active site of HisF.</text>
</comment>
<evidence type="ECO:0000256" key="2">
    <source>
        <dbReference type="ARBA" id="ARBA00011152"/>
    </source>
</evidence>
<dbReference type="InterPro" id="IPR029062">
    <property type="entry name" value="Class_I_gatase-like"/>
</dbReference>
<keyword evidence="10" id="KW-0963">Cytoplasm</keyword>
<evidence type="ECO:0000256" key="6">
    <source>
        <dbReference type="ARBA" id="ARBA00023102"/>
    </source>
</evidence>
<dbReference type="Proteomes" id="UP001368270">
    <property type="component" value="Unassembled WGS sequence"/>
</dbReference>
<evidence type="ECO:0000256" key="3">
    <source>
        <dbReference type="ARBA" id="ARBA00022605"/>
    </source>
</evidence>
<accession>A0ABU8QKW0</accession>